<feature type="binding site" evidence="5 7">
    <location>
        <begin position="78"/>
        <end position="79"/>
    </location>
    <ligand>
        <name>FMN</name>
        <dbReference type="ChEBI" id="CHEBI:58210"/>
    </ligand>
</feature>
<feature type="domain" description="Pyridoxine 5'-phosphate oxidase dimerisation C-terminal" evidence="9">
    <location>
        <begin position="175"/>
        <end position="215"/>
    </location>
</feature>
<accession>A0A3M0FXX7</accession>
<keyword evidence="3 5" id="KW-0288">FMN</keyword>
<dbReference type="Pfam" id="PF10590">
    <property type="entry name" value="PNP_phzG_C"/>
    <property type="match status" value="1"/>
</dbReference>
<dbReference type="AlphaFoldDB" id="A0A3M0FXX7"/>
<comment type="pathway">
    <text evidence="5">Cofactor metabolism; pyridoxal 5'-phosphate salvage; pyridoxal 5'-phosphate from pyridoxamine 5'-phosphate: step 1/1.</text>
</comment>
<comment type="cofactor">
    <cofactor evidence="5 7">
        <name>FMN</name>
        <dbReference type="ChEBI" id="CHEBI:58210"/>
    </cofactor>
    <text evidence="5 7">Binds 1 FMN per subunit.</text>
</comment>
<keyword evidence="5" id="KW-0664">Pyridoxine biosynthesis</keyword>
<dbReference type="GO" id="GO:0004733">
    <property type="term" value="F:pyridoxamine phosphate oxidase activity"/>
    <property type="evidence" value="ECO:0007669"/>
    <property type="project" value="UniProtKB-UniRule"/>
</dbReference>
<gene>
    <name evidence="5 10" type="primary">pdxH</name>
    <name evidence="10" type="ORF">EAX61_10755</name>
</gene>
<dbReference type="InterPro" id="IPR019740">
    <property type="entry name" value="Pyridox_Oxase_CS"/>
</dbReference>
<feature type="binding site" evidence="5 7">
    <location>
        <position position="107"/>
    </location>
    <ligand>
        <name>FMN</name>
        <dbReference type="ChEBI" id="CHEBI:58210"/>
    </ligand>
</feature>
<reference evidence="10 11" key="1">
    <citation type="submission" date="2018-10" db="EMBL/GenBank/DDBJ databases">
        <title>Dokdonia luteus sp. nov., isolated from sea water.</title>
        <authorList>
            <person name="Zhou L.Y."/>
            <person name="Du Z.J."/>
        </authorList>
    </citation>
    <scope>NUCLEOTIDE SEQUENCE [LARGE SCALE GENOMIC DNA]</scope>
    <source>
        <strain evidence="10 11">SH27</strain>
    </source>
</reference>
<feature type="binding site" evidence="5 7">
    <location>
        <begin position="63"/>
        <end position="68"/>
    </location>
    <ligand>
        <name>FMN</name>
        <dbReference type="ChEBI" id="CHEBI:58210"/>
    </ligand>
</feature>
<feature type="binding site" evidence="5 7">
    <location>
        <position position="198"/>
    </location>
    <ligand>
        <name>FMN</name>
        <dbReference type="ChEBI" id="CHEBI:58210"/>
    </ligand>
</feature>
<dbReference type="RefSeq" id="WP_121917697.1">
    <property type="nucleotide sequence ID" value="NZ_REFV01000010.1"/>
</dbReference>
<evidence type="ECO:0000256" key="1">
    <source>
        <dbReference type="ARBA" id="ARBA00007301"/>
    </source>
</evidence>
<evidence type="ECO:0000256" key="4">
    <source>
        <dbReference type="ARBA" id="ARBA00023002"/>
    </source>
</evidence>
<evidence type="ECO:0000256" key="5">
    <source>
        <dbReference type="HAMAP-Rule" id="MF_01629"/>
    </source>
</evidence>
<evidence type="ECO:0000256" key="3">
    <source>
        <dbReference type="ARBA" id="ARBA00022643"/>
    </source>
</evidence>
<feature type="binding site" evidence="5 7">
    <location>
        <position position="188"/>
    </location>
    <ligand>
        <name>FMN</name>
        <dbReference type="ChEBI" id="CHEBI:58210"/>
    </ligand>
</feature>
<dbReference type="InterPro" id="IPR019576">
    <property type="entry name" value="Pyridoxamine_oxidase_dimer_C"/>
</dbReference>
<evidence type="ECO:0000259" key="9">
    <source>
        <dbReference type="Pfam" id="PF10590"/>
    </source>
</evidence>
<feature type="binding site" evidence="5 6">
    <location>
        <position position="133"/>
    </location>
    <ligand>
        <name>substrate</name>
    </ligand>
</feature>
<comment type="similarity">
    <text evidence="1 5">Belongs to the pyridoxamine 5'-phosphate oxidase family.</text>
</comment>
<feature type="binding site" evidence="6">
    <location>
        <begin position="9"/>
        <end position="12"/>
    </location>
    <ligand>
        <name>substrate</name>
    </ligand>
</feature>
<protein>
    <recommendedName>
        <fullName evidence="5">Pyridoxine/pyridoxamine 5'-phosphate oxidase</fullName>
        <ecNumber evidence="5">1.4.3.5</ecNumber>
    </recommendedName>
    <alternativeName>
        <fullName evidence="5">PNP/PMP oxidase</fullName>
        <shortName evidence="5">PNPOx</shortName>
    </alternativeName>
    <alternativeName>
        <fullName evidence="5">Pyridoxal 5'-phosphate synthase</fullName>
    </alternativeName>
</protein>
<keyword evidence="4 5" id="KW-0560">Oxidoreductase</keyword>
<dbReference type="UniPathway" id="UPA01068">
    <property type="reaction ID" value="UER00304"/>
</dbReference>
<comment type="catalytic activity">
    <reaction evidence="5">
        <text>pyridoxamine 5'-phosphate + O2 + H2O = pyridoxal 5'-phosphate + H2O2 + NH4(+)</text>
        <dbReference type="Rhea" id="RHEA:15817"/>
        <dbReference type="ChEBI" id="CHEBI:15377"/>
        <dbReference type="ChEBI" id="CHEBI:15379"/>
        <dbReference type="ChEBI" id="CHEBI:16240"/>
        <dbReference type="ChEBI" id="CHEBI:28938"/>
        <dbReference type="ChEBI" id="CHEBI:58451"/>
        <dbReference type="ChEBI" id="CHEBI:597326"/>
        <dbReference type="EC" id="1.4.3.5"/>
    </reaction>
</comment>
<dbReference type="HAMAP" id="MF_01629">
    <property type="entry name" value="PdxH"/>
    <property type="match status" value="1"/>
</dbReference>
<dbReference type="Gene3D" id="2.30.110.10">
    <property type="entry name" value="Electron Transport, Fmn-binding Protein, Chain A"/>
    <property type="match status" value="1"/>
</dbReference>
<comment type="subunit">
    <text evidence="5">Homodimer.</text>
</comment>
<dbReference type="PANTHER" id="PTHR10851:SF0">
    <property type="entry name" value="PYRIDOXINE-5'-PHOSPHATE OXIDASE"/>
    <property type="match status" value="1"/>
</dbReference>
<proteinExistence type="inferred from homology"/>
<feature type="binding site" evidence="5 6">
    <location>
        <position position="125"/>
    </location>
    <ligand>
        <name>substrate</name>
    </ligand>
</feature>
<dbReference type="GO" id="GO:0008615">
    <property type="term" value="P:pyridoxine biosynthetic process"/>
    <property type="evidence" value="ECO:0007669"/>
    <property type="project" value="UniProtKB-UniRule"/>
</dbReference>
<dbReference type="EMBL" id="REFV01000010">
    <property type="protein sequence ID" value="RMB57590.1"/>
    <property type="molecule type" value="Genomic_DNA"/>
</dbReference>
<feature type="binding site" evidence="5 6">
    <location>
        <position position="129"/>
    </location>
    <ligand>
        <name>substrate</name>
    </ligand>
</feature>
<name>A0A3M0FXX7_9FLAO</name>
<dbReference type="InterPro" id="IPR011576">
    <property type="entry name" value="Pyridox_Oxase_N"/>
</dbReference>
<dbReference type="SUPFAM" id="SSF50475">
    <property type="entry name" value="FMN-binding split barrel"/>
    <property type="match status" value="1"/>
</dbReference>
<keyword evidence="2 5" id="KW-0285">Flavoprotein</keyword>
<comment type="function">
    <text evidence="5">Catalyzes the oxidation of either pyridoxine 5'-phosphate (PNP) or pyridoxamine 5'-phosphate (PMP) into pyridoxal 5'-phosphate (PLP).</text>
</comment>
<organism evidence="10 11">
    <name type="scientific">Dokdonia sinensis</name>
    <dbReference type="NCBI Taxonomy" id="2479847"/>
    <lineage>
        <taxon>Bacteria</taxon>
        <taxon>Pseudomonadati</taxon>
        <taxon>Bacteroidota</taxon>
        <taxon>Flavobacteriia</taxon>
        <taxon>Flavobacteriales</taxon>
        <taxon>Flavobacteriaceae</taxon>
        <taxon>Dokdonia</taxon>
    </lineage>
</organism>
<dbReference type="PANTHER" id="PTHR10851">
    <property type="entry name" value="PYRIDOXINE-5-PHOSPHATE OXIDASE"/>
    <property type="match status" value="1"/>
</dbReference>
<dbReference type="OrthoDB" id="9780392at2"/>
<dbReference type="InterPro" id="IPR012349">
    <property type="entry name" value="Split_barrel_FMN-bd"/>
</dbReference>
<evidence type="ECO:0000256" key="7">
    <source>
        <dbReference type="PIRSR" id="PIRSR000190-2"/>
    </source>
</evidence>
<evidence type="ECO:0000313" key="10">
    <source>
        <dbReference type="EMBL" id="RMB57590.1"/>
    </source>
</evidence>
<dbReference type="NCBIfam" id="TIGR00558">
    <property type="entry name" value="pdxH"/>
    <property type="match status" value="1"/>
</dbReference>
<dbReference type="NCBIfam" id="NF004231">
    <property type="entry name" value="PRK05679.1"/>
    <property type="match status" value="1"/>
</dbReference>
<dbReference type="InterPro" id="IPR000659">
    <property type="entry name" value="Pyridox_Oxase"/>
</dbReference>
<dbReference type="GO" id="GO:0010181">
    <property type="term" value="F:FMN binding"/>
    <property type="evidence" value="ECO:0007669"/>
    <property type="project" value="UniProtKB-UniRule"/>
</dbReference>
<dbReference type="EC" id="1.4.3.5" evidence="5"/>
<comment type="caution">
    <text evidence="10">The sequence shown here is derived from an EMBL/GenBank/DDBJ whole genome shotgun (WGS) entry which is preliminary data.</text>
</comment>
<dbReference type="Pfam" id="PF01243">
    <property type="entry name" value="PNPOx_N"/>
    <property type="match status" value="1"/>
</dbReference>
<dbReference type="PIRSF" id="PIRSF000190">
    <property type="entry name" value="Pyd_amn-ph_oxd"/>
    <property type="match status" value="1"/>
</dbReference>
<comment type="catalytic activity">
    <reaction evidence="5">
        <text>pyridoxine 5'-phosphate + O2 = pyridoxal 5'-phosphate + H2O2</text>
        <dbReference type="Rhea" id="RHEA:15149"/>
        <dbReference type="ChEBI" id="CHEBI:15379"/>
        <dbReference type="ChEBI" id="CHEBI:16240"/>
        <dbReference type="ChEBI" id="CHEBI:58589"/>
        <dbReference type="ChEBI" id="CHEBI:597326"/>
        <dbReference type="EC" id="1.4.3.5"/>
    </reaction>
</comment>
<feature type="domain" description="Pyridoxamine 5'-phosphate oxidase N-terminal" evidence="8">
    <location>
        <begin position="43"/>
        <end position="159"/>
    </location>
</feature>
<feature type="binding site" evidence="5 7">
    <location>
        <position position="85"/>
    </location>
    <ligand>
        <name>FMN</name>
        <dbReference type="ChEBI" id="CHEBI:58210"/>
    </ligand>
</feature>
<dbReference type="Proteomes" id="UP000281985">
    <property type="component" value="Unassembled WGS sequence"/>
</dbReference>
<feature type="binding site" evidence="5 6">
    <location>
        <position position="68"/>
    </location>
    <ligand>
        <name>substrate</name>
    </ligand>
</feature>
<comment type="caution">
    <text evidence="5">Lacks conserved residue(s) required for the propagation of feature annotation.</text>
</comment>
<comment type="pathway">
    <text evidence="5">Cofactor metabolism; pyridoxal 5'-phosphate salvage; pyridoxal 5'-phosphate from pyridoxine 5'-phosphate: step 1/1.</text>
</comment>
<keyword evidence="11" id="KW-1185">Reference proteome</keyword>
<sequence length="215" mass="24365">MNRDLHDYRKSYEKGELLLENSASDPIAQFETWFKEVEEAGGVTEPNAMTLATLGKDAFPKARIVLLKEYDAAGFVFYTNYGSEKGESIAHHSKVGISFFWPNLERQVVIKGIASKVPASQSDNYFNARPKASQLGALASDQSDVIADRQLLEDRMSALKAKYANVDTIPRPEHWGGYIVKPESIEFWQGRPSRLHDRIRYTRKNGSWLKERLAP</sequence>
<evidence type="ECO:0000313" key="11">
    <source>
        <dbReference type="Proteomes" id="UP000281985"/>
    </source>
</evidence>
<evidence type="ECO:0000256" key="6">
    <source>
        <dbReference type="PIRSR" id="PIRSR000190-1"/>
    </source>
</evidence>
<dbReference type="PROSITE" id="PS01064">
    <property type="entry name" value="PYRIDOX_OXIDASE"/>
    <property type="match status" value="1"/>
</dbReference>
<evidence type="ECO:0000256" key="2">
    <source>
        <dbReference type="ARBA" id="ARBA00022630"/>
    </source>
</evidence>
<feature type="binding site" evidence="5 7">
    <location>
        <begin position="142"/>
        <end position="143"/>
    </location>
    <ligand>
        <name>FMN</name>
        <dbReference type="ChEBI" id="CHEBI:58210"/>
    </ligand>
</feature>
<evidence type="ECO:0000259" key="8">
    <source>
        <dbReference type="Pfam" id="PF01243"/>
    </source>
</evidence>
<feature type="binding site" evidence="5 6">
    <location>
        <begin position="194"/>
        <end position="196"/>
    </location>
    <ligand>
        <name>substrate</name>
    </ligand>
</feature>